<organism evidence="3 4">
    <name type="scientific">Rothia aeria F0184</name>
    <dbReference type="NCBI Taxonomy" id="888019"/>
    <lineage>
        <taxon>Bacteria</taxon>
        <taxon>Bacillati</taxon>
        <taxon>Actinomycetota</taxon>
        <taxon>Actinomycetes</taxon>
        <taxon>Micrococcales</taxon>
        <taxon>Micrococcaceae</taxon>
        <taxon>Rothia</taxon>
    </lineage>
</organism>
<dbReference type="SUPFAM" id="SSF53041">
    <property type="entry name" value="Resolvase-like"/>
    <property type="match status" value="1"/>
</dbReference>
<name>U7V5N3_9MICC</name>
<feature type="domain" description="Resolvase/invertase-type recombinase catalytic" evidence="2">
    <location>
        <begin position="1"/>
        <end position="73"/>
    </location>
</feature>
<evidence type="ECO:0000256" key="1">
    <source>
        <dbReference type="SAM" id="MobiDB-lite"/>
    </source>
</evidence>
<sequence length="106" mass="11851">MDRLTRQPRELEDWIDRAEQRGLLLVTANGDADLSTDGGRMYARIKVAVAHGEVEQKGARQSCAQRQRAEQGRPPKGCWMALLAQRARLAEGLAQNSHLFPHACLM</sequence>
<dbReference type="InterPro" id="IPR006119">
    <property type="entry name" value="Resolv_N"/>
</dbReference>
<evidence type="ECO:0000259" key="2">
    <source>
        <dbReference type="Pfam" id="PF00239"/>
    </source>
</evidence>
<comment type="caution">
    <text evidence="3">The sequence shown here is derived from an EMBL/GenBank/DDBJ whole genome shotgun (WGS) entry which is preliminary data.</text>
</comment>
<gene>
    <name evidence="3" type="ORF">HMPREF0742_00611</name>
</gene>
<dbReference type="Pfam" id="PF00239">
    <property type="entry name" value="Resolvase"/>
    <property type="match status" value="1"/>
</dbReference>
<feature type="region of interest" description="Disordered" evidence="1">
    <location>
        <begin position="56"/>
        <end position="75"/>
    </location>
</feature>
<dbReference type="Proteomes" id="UP000017174">
    <property type="component" value="Unassembled WGS sequence"/>
</dbReference>
<reference evidence="3 4" key="1">
    <citation type="submission" date="2013-08" db="EMBL/GenBank/DDBJ databases">
        <authorList>
            <person name="Weinstock G."/>
            <person name="Sodergren E."/>
            <person name="Wylie T."/>
            <person name="Fulton L."/>
            <person name="Fulton R."/>
            <person name="Fronick C."/>
            <person name="O'Laughlin M."/>
            <person name="Godfrey J."/>
            <person name="Miner T."/>
            <person name="Herter B."/>
            <person name="Appelbaum E."/>
            <person name="Cordes M."/>
            <person name="Lek S."/>
            <person name="Wollam A."/>
            <person name="Pepin K.H."/>
            <person name="Palsikar V.B."/>
            <person name="Mitreva M."/>
            <person name="Wilson R.K."/>
        </authorList>
    </citation>
    <scope>NUCLEOTIDE SEQUENCE [LARGE SCALE GENOMIC DNA]</scope>
    <source>
        <strain evidence="3 4">F0184</strain>
    </source>
</reference>
<dbReference type="Gene3D" id="3.40.50.1390">
    <property type="entry name" value="Resolvase, N-terminal catalytic domain"/>
    <property type="match status" value="1"/>
</dbReference>
<dbReference type="AlphaFoldDB" id="U7V5N3"/>
<accession>U7V5N3</accession>
<dbReference type="GO" id="GO:0003677">
    <property type="term" value="F:DNA binding"/>
    <property type="evidence" value="ECO:0007669"/>
    <property type="project" value="InterPro"/>
</dbReference>
<dbReference type="EMBL" id="AXZG01000016">
    <property type="protein sequence ID" value="ERT67012.1"/>
    <property type="molecule type" value="Genomic_DNA"/>
</dbReference>
<dbReference type="InterPro" id="IPR036162">
    <property type="entry name" value="Resolvase-like_N_sf"/>
</dbReference>
<proteinExistence type="predicted"/>
<evidence type="ECO:0000313" key="3">
    <source>
        <dbReference type="EMBL" id="ERT67012.1"/>
    </source>
</evidence>
<protein>
    <recommendedName>
        <fullName evidence="2">Resolvase/invertase-type recombinase catalytic domain-containing protein</fullName>
    </recommendedName>
</protein>
<evidence type="ECO:0000313" key="4">
    <source>
        <dbReference type="Proteomes" id="UP000017174"/>
    </source>
</evidence>
<dbReference type="GO" id="GO:0000150">
    <property type="term" value="F:DNA strand exchange activity"/>
    <property type="evidence" value="ECO:0007669"/>
    <property type="project" value="InterPro"/>
</dbReference>
<dbReference type="HOGENOM" id="CLU_2221264_0_0_11"/>